<keyword evidence="3" id="KW-0560">Oxidoreductase</keyword>
<organism evidence="3 4">
    <name type="scientific">Mycoemilia scoparia</name>
    <dbReference type="NCBI Taxonomy" id="417184"/>
    <lineage>
        <taxon>Eukaryota</taxon>
        <taxon>Fungi</taxon>
        <taxon>Fungi incertae sedis</taxon>
        <taxon>Zoopagomycota</taxon>
        <taxon>Kickxellomycotina</taxon>
        <taxon>Kickxellomycetes</taxon>
        <taxon>Kickxellales</taxon>
        <taxon>Kickxellaceae</taxon>
        <taxon>Mycoemilia</taxon>
    </lineage>
</organism>
<feature type="compositionally biased region" description="Basic residues" evidence="1">
    <location>
        <begin position="310"/>
        <end position="326"/>
    </location>
</feature>
<dbReference type="PANTHER" id="PTHR12419:SF7">
    <property type="entry name" value="OTU DOMAIN-CONTAINING PROTEIN 3"/>
    <property type="match status" value="1"/>
</dbReference>
<dbReference type="OrthoDB" id="415023at2759"/>
<dbReference type="CDD" id="cd22756">
    <property type="entry name" value="OTU_OTUD3-like"/>
    <property type="match status" value="1"/>
</dbReference>
<evidence type="ECO:0000313" key="4">
    <source>
        <dbReference type="Proteomes" id="UP001150538"/>
    </source>
</evidence>
<feature type="compositionally biased region" description="Pro residues" evidence="1">
    <location>
        <begin position="339"/>
        <end position="348"/>
    </location>
</feature>
<comment type="caution">
    <text evidence="3">The sequence shown here is derived from an EMBL/GenBank/DDBJ whole genome shotgun (WGS) entry which is preliminary data.</text>
</comment>
<keyword evidence="4" id="KW-1185">Reference proteome</keyword>
<dbReference type="EMBL" id="JANBPU010000035">
    <property type="protein sequence ID" value="KAJ1918930.1"/>
    <property type="molecule type" value="Genomic_DNA"/>
</dbReference>
<feature type="domain" description="OTU" evidence="2">
    <location>
        <begin position="28"/>
        <end position="159"/>
    </location>
</feature>
<feature type="compositionally biased region" description="Basic and acidic residues" evidence="1">
    <location>
        <begin position="252"/>
        <end position="267"/>
    </location>
</feature>
<feature type="region of interest" description="Disordered" evidence="1">
    <location>
        <begin position="240"/>
        <end position="348"/>
    </location>
</feature>
<dbReference type="PANTHER" id="PTHR12419">
    <property type="entry name" value="OTU DOMAIN CONTAINING PROTEIN"/>
    <property type="match status" value="1"/>
</dbReference>
<protein>
    <submittedName>
        <fullName evidence="3">2-oxoglutarate dehydrogenase E1 component</fullName>
        <ecNumber evidence="3">1.2.4.2</ecNumber>
    </submittedName>
</protein>
<dbReference type="InterPro" id="IPR050704">
    <property type="entry name" value="Peptidase_C85-like"/>
</dbReference>
<name>A0A9W8DQS0_9FUNG</name>
<dbReference type="SUPFAM" id="SSF54001">
    <property type="entry name" value="Cysteine proteinases"/>
    <property type="match status" value="1"/>
</dbReference>
<evidence type="ECO:0000313" key="3">
    <source>
        <dbReference type="EMBL" id="KAJ1918930.1"/>
    </source>
</evidence>
<dbReference type="AlphaFoldDB" id="A0A9W8DQS0"/>
<dbReference type="PROSITE" id="PS50802">
    <property type="entry name" value="OTU"/>
    <property type="match status" value="1"/>
</dbReference>
<dbReference type="GO" id="GO:0004843">
    <property type="term" value="F:cysteine-type deubiquitinase activity"/>
    <property type="evidence" value="ECO:0007669"/>
    <property type="project" value="TreeGrafter"/>
</dbReference>
<evidence type="ECO:0000256" key="1">
    <source>
        <dbReference type="SAM" id="MobiDB-lite"/>
    </source>
</evidence>
<dbReference type="Gene3D" id="3.90.70.80">
    <property type="match status" value="1"/>
</dbReference>
<gene>
    <name evidence="3" type="primary">KGD1_2</name>
    <name evidence="3" type="ORF">H4219_002286</name>
</gene>
<dbReference type="GO" id="GO:0016579">
    <property type="term" value="P:protein deubiquitination"/>
    <property type="evidence" value="ECO:0007669"/>
    <property type="project" value="TreeGrafter"/>
</dbReference>
<dbReference type="GO" id="GO:0004591">
    <property type="term" value="F:oxoglutarate dehydrogenase (succinyl-transferring) activity"/>
    <property type="evidence" value="ECO:0007669"/>
    <property type="project" value="UniProtKB-EC"/>
</dbReference>
<dbReference type="Proteomes" id="UP001150538">
    <property type="component" value="Unassembled WGS sequence"/>
</dbReference>
<dbReference type="EC" id="1.2.4.2" evidence="3"/>
<feature type="compositionally biased region" description="Polar residues" evidence="1">
    <location>
        <begin position="273"/>
        <end position="287"/>
    </location>
</feature>
<dbReference type="InterPro" id="IPR003323">
    <property type="entry name" value="OTU_dom"/>
</dbReference>
<accession>A0A9W8DQS0</accession>
<dbReference type="Pfam" id="PF02338">
    <property type="entry name" value="OTU"/>
    <property type="match status" value="1"/>
</dbReference>
<reference evidence="3" key="1">
    <citation type="submission" date="2022-07" db="EMBL/GenBank/DDBJ databases">
        <title>Phylogenomic reconstructions and comparative analyses of Kickxellomycotina fungi.</title>
        <authorList>
            <person name="Reynolds N.K."/>
            <person name="Stajich J.E."/>
            <person name="Barry K."/>
            <person name="Grigoriev I.V."/>
            <person name="Crous P."/>
            <person name="Smith M.E."/>
        </authorList>
    </citation>
    <scope>NUCLEOTIDE SEQUENCE</scope>
    <source>
        <strain evidence="3">NBRC 100468</strain>
    </source>
</reference>
<evidence type="ECO:0000259" key="2">
    <source>
        <dbReference type="PROSITE" id="PS50802"/>
    </source>
</evidence>
<dbReference type="InterPro" id="IPR038765">
    <property type="entry name" value="Papain-like_cys_pep_sf"/>
</dbReference>
<proteinExistence type="predicted"/>
<sequence length="348" mass="39107">MWDVEGREDYPDHSDMYAMNRVLSNVGLYCKDMTGDGNCMFRALADQIDGTPETHGRIRGFICDYMERNPQDFAPFIEDDVPWGRYMVSMRTLGTYGGNLELVAFARCFSVDVKVYQLGTNVFVISGSPPNSPNDMRRAYPPVHIAYHSWEHYSSIRNCNGPYSGPPNIRASITSPSALSNKCANTSTSPPNSKEKMVMASTGVTNLSLVRELMVKHYNNPNPVIDELMEMIAQDPSILDQTESEQQQQQQEQEKQQKNVDHTKDNVEPSEPCTKNNTDPSSPSVQTPKPNKPKKKEPAPRLSAREKKALAKKKQKENAKIKKLQKSQHQQAADLVEAAPPPLQELHI</sequence>
<feature type="compositionally biased region" description="Basic and acidic residues" evidence="1">
    <location>
        <begin position="296"/>
        <end position="309"/>
    </location>
</feature>